<dbReference type="Pfam" id="PF22597">
    <property type="entry name" value="DYN_lid"/>
    <property type="match status" value="1"/>
</dbReference>
<accession>A7T6M0</accession>
<dbReference type="FunFam" id="1.20.920.30:FF:000006">
    <property type="entry name" value="Cytoplasmic dynein 2 heavy chain 1"/>
    <property type="match status" value="1"/>
</dbReference>
<proteinExistence type="predicted"/>
<dbReference type="STRING" id="45351.A7T6M0"/>
<dbReference type="PANTHER" id="PTHR46532">
    <property type="entry name" value="MALE FERTILITY FACTOR KL5"/>
    <property type="match status" value="1"/>
</dbReference>
<reference evidence="2 3" key="1">
    <citation type="journal article" date="2007" name="Science">
        <title>Sea anemone genome reveals ancestral eumetazoan gene repertoire and genomic organization.</title>
        <authorList>
            <person name="Putnam N.H."/>
            <person name="Srivastava M."/>
            <person name="Hellsten U."/>
            <person name="Dirks B."/>
            <person name="Chapman J."/>
            <person name="Salamov A."/>
            <person name="Terry A."/>
            <person name="Shapiro H."/>
            <person name="Lindquist E."/>
            <person name="Kapitonov V.V."/>
            <person name="Jurka J."/>
            <person name="Genikhovich G."/>
            <person name="Grigoriev I.V."/>
            <person name="Lucas S.M."/>
            <person name="Steele R.E."/>
            <person name="Finnerty J.R."/>
            <person name="Technau U."/>
            <person name="Martindale M.Q."/>
            <person name="Rokhsar D.S."/>
        </authorList>
    </citation>
    <scope>NUCLEOTIDE SEQUENCE [LARGE SCALE GENOMIC DNA]</scope>
    <source>
        <strain evidence="3">CH2 X CH6</strain>
    </source>
</reference>
<dbReference type="AlphaFoldDB" id="A7T6M0"/>
<sequence>YPDHSQLQAIYSAYLQPVLHKTLRSHPVWGSVRNIQTLAGSMVSVYDQIRAKFTVDDYSHYLFTPRDLTNWVLSLLRYDLDPGSSDSSANLLLEVWAYEARRLFRDRLVGKQGLDRFDR</sequence>
<dbReference type="InParanoid" id="A7T6M0"/>
<dbReference type="Gene3D" id="1.20.920.30">
    <property type="match status" value="1"/>
</dbReference>
<dbReference type="OMA" id="IEVMAFE"/>
<dbReference type="PANTHER" id="PTHR46532:SF15">
    <property type="entry name" value="CYTOPLASMIC DYNEIN 2 HEAVY CHAIN 1"/>
    <property type="match status" value="1"/>
</dbReference>
<dbReference type="HOGENOM" id="CLU_2067297_0_0_1"/>
<organism evidence="2 3">
    <name type="scientific">Nematostella vectensis</name>
    <name type="common">Starlet sea anemone</name>
    <dbReference type="NCBI Taxonomy" id="45351"/>
    <lineage>
        <taxon>Eukaryota</taxon>
        <taxon>Metazoa</taxon>
        <taxon>Cnidaria</taxon>
        <taxon>Anthozoa</taxon>
        <taxon>Hexacorallia</taxon>
        <taxon>Actiniaria</taxon>
        <taxon>Edwardsiidae</taxon>
        <taxon>Nematostella</taxon>
    </lineage>
</organism>
<dbReference type="GO" id="GO:0045505">
    <property type="term" value="F:dynein intermediate chain binding"/>
    <property type="evidence" value="ECO:0007669"/>
    <property type="project" value="InterPro"/>
</dbReference>
<dbReference type="eggNOG" id="KOG3595">
    <property type="taxonomic scope" value="Eukaryota"/>
</dbReference>
<gene>
    <name evidence="2" type="ORF">NEMVEDRAFT_v1g147995</name>
</gene>
<dbReference type="GO" id="GO:0030286">
    <property type="term" value="C:dynein complex"/>
    <property type="evidence" value="ECO:0007669"/>
    <property type="project" value="InterPro"/>
</dbReference>
<protein>
    <recommendedName>
        <fullName evidence="1">Dynein 2 heavy chain 1 cytoplasmic ATPase lid domain-containing protein</fullName>
    </recommendedName>
</protein>
<keyword evidence="3" id="KW-1185">Reference proteome</keyword>
<evidence type="ECO:0000313" key="2">
    <source>
        <dbReference type="EMBL" id="EDO28384.1"/>
    </source>
</evidence>
<dbReference type="InterPro" id="IPR026983">
    <property type="entry name" value="DHC"/>
</dbReference>
<dbReference type="InterPro" id="IPR054354">
    <property type="entry name" value="DYNC2H1-like_lid"/>
</dbReference>
<dbReference type="GO" id="GO:0007018">
    <property type="term" value="P:microtubule-based movement"/>
    <property type="evidence" value="ECO:0007669"/>
    <property type="project" value="InterPro"/>
</dbReference>
<evidence type="ECO:0000259" key="1">
    <source>
        <dbReference type="Pfam" id="PF22597"/>
    </source>
</evidence>
<dbReference type="EMBL" id="DS471633">
    <property type="protein sequence ID" value="EDO28384.1"/>
    <property type="molecule type" value="Genomic_DNA"/>
</dbReference>
<dbReference type="GO" id="GO:0051959">
    <property type="term" value="F:dynein light intermediate chain binding"/>
    <property type="evidence" value="ECO:0007669"/>
    <property type="project" value="InterPro"/>
</dbReference>
<feature type="non-terminal residue" evidence="2">
    <location>
        <position position="1"/>
    </location>
</feature>
<dbReference type="PhylomeDB" id="A7T6M0"/>
<feature type="domain" description="Dynein 2 heavy chain 1 cytoplasmic ATPase lid" evidence="1">
    <location>
        <begin position="19"/>
        <end position="112"/>
    </location>
</feature>
<name>A7T6M0_NEMVE</name>
<evidence type="ECO:0000313" key="3">
    <source>
        <dbReference type="Proteomes" id="UP000001593"/>
    </source>
</evidence>
<dbReference type="Proteomes" id="UP000001593">
    <property type="component" value="Unassembled WGS sequence"/>
</dbReference>